<proteinExistence type="predicted"/>
<dbReference type="PANTHER" id="PTHR33408:SF4">
    <property type="entry name" value="TRANSPOSASE DDE DOMAIN-CONTAINING PROTEIN"/>
    <property type="match status" value="1"/>
</dbReference>
<dbReference type="Pfam" id="PF13751">
    <property type="entry name" value="DDE_Tnp_1_6"/>
    <property type="match status" value="1"/>
</dbReference>
<keyword evidence="1" id="KW-0812">Transmembrane</keyword>
<evidence type="ECO:0000313" key="3">
    <source>
        <dbReference type="EMBL" id="WXU00708.1"/>
    </source>
</evidence>
<evidence type="ECO:0000259" key="2">
    <source>
        <dbReference type="Pfam" id="PF13751"/>
    </source>
</evidence>
<feature type="transmembrane region" description="Helical" evidence="1">
    <location>
        <begin position="261"/>
        <end position="277"/>
    </location>
</feature>
<dbReference type="PANTHER" id="PTHR33408">
    <property type="entry name" value="TRANSPOSASE"/>
    <property type="match status" value="1"/>
</dbReference>
<dbReference type="EMBL" id="CP138327">
    <property type="protein sequence ID" value="WXU00708.1"/>
    <property type="molecule type" value="Genomic_DNA"/>
</dbReference>
<dbReference type="AlphaFoldDB" id="A0AAU6PI71"/>
<protein>
    <recommendedName>
        <fullName evidence="2">Transposase DDE domain-containing protein</fullName>
    </recommendedName>
</protein>
<name>A0AAU6PI71_9GAMM</name>
<dbReference type="InterPro" id="IPR025668">
    <property type="entry name" value="Tnp_DDE_dom"/>
</dbReference>
<keyword evidence="1" id="KW-1133">Transmembrane helix</keyword>
<evidence type="ECO:0000256" key="1">
    <source>
        <dbReference type="SAM" id="Phobius"/>
    </source>
</evidence>
<reference evidence="3" key="1">
    <citation type="submission" date="2023-10" db="EMBL/GenBank/DDBJ databases">
        <title>The first scallop-associated chemosynthetic bacterial symbiont.</title>
        <authorList>
            <person name="Lin Y.-T."/>
            <person name="Sun J."/>
            <person name="Ip J.C.-H."/>
            <person name="He X."/>
            <person name="Gao Z.-M."/>
            <person name="Perez M."/>
            <person name="Xu T."/>
            <person name="Qian P.-Y."/>
            <person name="Qiu J.-W."/>
        </authorList>
    </citation>
    <scope>NUCLEOTIDE SEQUENCE</scope>
    <source>
        <strain evidence="3">Gill1</strain>
    </source>
</reference>
<sequence>MQLEQEKAFLEQHNKKQYNKTDPDASLMQKPAHNLMAYNSQIVVDDKYKLIVATDITSCGTDINQLHKMAKQTKAILATDSLTIVADTGYDNHQQIKQCYDDGITPIIPGRNLVKVQQNKGKFSRDKFVYNADIDNYICPNNKILAKQNQPQTKPNGKINFGYATRRKDCKQCPLKSQCLPDKTLMKRIYRWEHQVMLDKHYDKMQTKEAKTTIKRRGSIVEHPFGTIKRGLGWDRYLVRGKEKVSGENALIMFSYNFKRVINILGVTGFIAMTLALETGNIDTFLVNFWQNFIFSGLFIVVLLNIANSLNIKQNRRYLFGKYLKIVIFCD</sequence>
<keyword evidence="1" id="KW-0472">Membrane</keyword>
<feature type="transmembrane region" description="Helical" evidence="1">
    <location>
        <begin position="289"/>
        <end position="307"/>
    </location>
</feature>
<accession>A0AAU6PI71</accession>
<organism evidence="3">
    <name type="scientific">Catillopecten margaritatus gill symbiont</name>
    <dbReference type="NCBI Taxonomy" id="3083288"/>
    <lineage>
        <taxon>Bacteria</taxon>
        <taxon>Pseudomonadati</taxon>
        <taxon>Pseudomonadota</taxon>
        <taxon>Gammaproteobacteria</taxon>
        <taxon>sulfur-oxidizing symbionts</taxon>
    </lineage>
</organism>
<feature type="domain" description="Transposase DDE" evidence="2">
    <location>
        <begin position="138"/>
        <end position="261"/>
    </location>
</feature>
<gene>
    <name evidence="3" type="ORF">Ctma_1437</name>
</gene>